<evidence type="ECO:0000259" key="4">
    <source>
        <dbReference type="PROSITE" id="PS50042"/>
    </source>
</evidence>
<dbReference type="SUPFAM" id="SSF51206">
    <property type="entry name" value="cAMP-binding domain-like"/>
    <property type="match status" value="1"/>
</dbReference>
<dbReference type="PROSITE" id="PS50042">
    <property type="entry name" value="CNMP_BINDING_3"/>
    <property type="match status" value="1"/>
</dbReference>
<dbReference type="PANTHER" id="PTHR24567">
    <property type="entry name" value="CRP FAMILY TRANSCRIPTIONAL REGULATORY PROTEIN"/>
    <property type="match status" value="1"/>
</dbReference>
<gene>
    <name evidence="6" type="ORF">DVR12_02075</name>
</gene>
<dbReference type="PROSITE" id="PS51063">
    <property type="entry name" value="HTH_CRP_2"/>
    <property type="match status" value="1"/>
</dbReference>
<dbReference type="OrthoDB" id="9127033at2"/>
<dbReference type="InterPro" id="IPR036390">
    <property type="entry name" value="WH_DNA-bd_sf"/>
</dbReference>
<dbReference type="EMBL" id="QPMM01000001">
    <property type="protein sequence ID" value="RFS26597.1"/>
    <property type="molecule type" value="Genomic_DNA"/>
</dbReference>
<feature type="domain" description="Cyclic nucleotide-binding" evidence="4">
    <location>
        <begin position="41"/>
        <end position="135"/>
    </location>
</feature>
<keyword evidence="7" id="KW-1185">Reference proteome</keyword>
<dbReference type="InterPro" id="IPR036388">
    <property type="entry name" value="WH-like_DNA-bd_sf"/>
</dbReference>
<dbReference type="RefSeq" id="WP_116973788.1">
    <property type="nucleotide sequence ID" value="NZ_QPMM01000001.1"/>
</dbReference>
<name>A0A3E1YGV4_9BACT</name>
<dbReference type="SUPFAM" id="SSF46785">
    <property type="entry name" value="Winged helix' DNA-binding domain"/>
    <property type="match status" value="1"/>
</dbReference>
<proteinExistence type="predicted"/>
<dbReference type="GO" id="GO:0005829">
    <property type="term" value="C:cytosol"/>
    <property type="evidence" value="ECO:0007669"/>
    <property type="project" value="TreeGrafter"/>
</dbReference>
<reference evidence="6 7" key="1">
    <citation type="submission" date="2018-07" db="EMBL/GenBank/DDBJ databases">
        <title>Chitinophaga K2CV101002-2 sp. nov., isolated from a monsoon evergreen broad-leaved forest soil.</title>
        <authorList>
            <person name="Lv Y."/>
        </authorList>
    </citation>
    <scope>NUCLEOTIDE SEQUENCE [LARGE SCALE GENOMIC DNA]</scope>
    <source>
        <strain evidence="6 7">GDMCC 1.1288</strain>
    </source>
</reference>
<dbReference type="AlphaFoldDB" id="A0A3E1YGV4"/>
<evidence type="ECO:0000259" key="5">
    <source>
        <dbReference type="PROSITE" id="PS51063"/>
    </source>
</evidence>
<dbReference type="Pfam" id="PF13545">
    <property type="entry name" value="HTH_Crp_2"/>
    <property type="match status" value="1"/>
</dbReference>
<dbReference type="GO" id="GO:0003700">
    <property type="term" value="F:DNA-binding transcription factor activity"/>
    <property type="evidence" value="ECO:0007669"/>
    <property type="project" value="TreeGrafter"/>
</dbReference>
<dbReference type="InterPro" id="IPR014710">
    <property type="entry name" value="RmlC-like_jellyroll"/>
</dbReference>
<keyword evidence="1" id="KW-0805">Transcription regulation</keyword>
<dbReference type="Proteomes" id="UP000260644">
    <property type="component" value="Unassembled WGS sequence"/>
</dbReference>
<comment type="caution">
    <text evidence="6">The sequence shown here is derived from an EMBL/GenBank/DDBJ whole genome shotgun (WGS) entry which is preliminary data.</text>
</comment>
<evidence type="ECO:0000256" key="3">
    <source>
        <dbReference type="ARBA" id="ARBA00023163"/>
    </source>
</evidence>
<dbReference type="Gene3D" id="2.60.120.10">
    <property type="entry name" value="Jelly Rolls"/>
    <property type="match status" value="1"/>
</dbReference>
<dbReference type="GO" id="GO:0003677">
    <property type="term" value="F:DNA binding"/>
    <property type="evidence" value="ECO:0007669"/>
    <property type="project" value="UniProtKB-KW"/>
</dbReference>
<accession>A0A3E1YGV4</accession>
<dbReference type="SMART" id="SM00100">
    <property type="entry name" value="cNMP"/>
    <property type="match status" value="1"/>
</dbReference>
<organism evidence="6 7">
    <name type="scientific">Chitinophaga silvatica</name>
    <dbReference type="NCBI Taxonomy" id="2282649"/>
    <lineage>
        <taxon>Bacteria</taxon>
        <taxon>Pseudomonadati</taxon>
        <taxon>Bacteroidota</taxon>
        <taxon>Chitinophagia</taxon>
        <taxon>Chitinophagales</taxon>
        <taxon>Chitinophagaceae</taxon>
        <taxon>Chitinophaga</taxon>
    </lineage>
</organism>
<dbReference type="InterPro" id="IPR012318">
    <property type="entry name" value="HTH_CRP"/>
</dbReference>
<dbReference type="Pfam" id="PF00027">
    <property type="entry name" value="cNMP_binding"/>
    <property type="match status" value="1"/>
</dbReference>
<feature type="domain" description="HTH crp-type" evidence="5">
    <location>
        <begin position="149"/>
        <end position="215"/>
    </location>
</feature>
<protein>
    <submittedName>
        <fullName evidence="6">Crp/Fnr family transcriptional regulator</fullName>
    </submittedName>
</protein>
<dbReference type="InterPro" id="IPR050397">
    <property type="entry name" value="Env_Response_Regulators"/>
</dbReference>
<dbReference type="InterPro" id="IPR000595">
    <property type="entry name" value="cNMP-bd_dom"/>
</dbReference>
<evidence type="ECO:0000256" key="2">
    <source>
        <dbReference type="ARBA" id="ARBA00023125"/>
    </source>
</evidence>
<dbReference type="SMART" id="SM00419">
    <property type="entry name" value="HTH_CRP"/>
    <property type="match status" value="1"/>
</dbReference>
<keyword evidence="3" id="KW-0804">Transcription</keyword>
<keyword evidence="2" id="KW-0238">DNA-binding</keyword>
<dbReference type="InterPro" id="IPR018490">
    <property type="entry name" value="cNMP-bd_dom_sf"/>
</dbReference>
<evidence type="ECO:0000313" key="6">
    <source>
        <dbReference type="EMBL" id="RFS26597.1"/>
    </source>
</evidence>
<evidence type="ECO:0000256" key="1">
    <source>
        <dbReference type="ARBA" id="ARBA00023015"/>
    </source>
</evidence>
<evidence type="ECO:0000313" key="7">
    <source>
        <dbReference type="Proteomes" id="UP000260644"/>
    </source>
</evidence>
<dbReference type="CDD" id="cd00038">
    <property type="entry name" value="CAP_ED"/>
    <property type="match status" value="1"/>
</dbReference>
<sequence length="223" mass="25349">MKKNSKCDLQTCFLCRESISEWKPAIAEHRQHIQIKKNALIFNEGDPVTGIYFLYSGKVKVHKPWGTDKELILRFAQKGDIIGHRGLTSTQKIYTVSATALEDTEVCFVPLSFFEASLKVNPALSVKLMEFFADELQKVEQKMNSLVHQEVKGRIAAAILELSQLSQLQPFAISRQDLASYAGTTYETVYRNLQEFIQEKLITVDGKIIQVLQEKKLKKIALI</sequence>
<dbReference type="Gene3D" id="1.10.10.10">
    <property type="entry name" value="Winged helix-like DNA-binding domain superfamily/Winged helix DNA-binding domain"/>
    <property type="match status" value="1"/>
</dbReference>
<dbReference type="PANTHER" id="PTHR24567:SF26">
    <property type="entry name" value="REGULATORY PROTEIN YEIL"/>
    <property type="match status" value="1"/>
</dbReference>